<protein>
    <recommendedName>
        <fullName evidence="9">Glucanase</fullName>
        <ecNumber evidence="9">3.2.1.-</ecNumber>
    </recommendedName>
</protein>
<keyword evidence="8 9" id="KW-0624">Polysaccharide degradation</keyword>
<evidence type="ECO:0000256" key="4">
    <source>
        <dbReference type="ARBA" id="ARBA00023001"/>
    </source>
</evidence>
<dbReference type="InterPro" id="IPR013320">
    <property type="entry name" value="ConA-like_dom_sf"/>
</dbReference>
<comment type="catalytic activity">
    <reaction evidence="1">
        <text>Endohydrolysis of (1-&gt;4)-beta-D-glucosidic linkages in cellulose, lichenin and cereal beta-D-glucans.</text>
        <dbReference type="EC" id="3.2.1.4"/>
    </reaction>
</comment>
<evidence type="ECO:0000313" key="12">
    <source>
        <dbReference type="Proteomes" id="UP000724874"/>
    </source>
</evidence>
<comment type="similarity">
    <text evidence="2 9">Belongs to the glycosyl hydrolase 7 (cellulase C) family.</text>
</comment>
<keyword evidence="7 9" id="KW-0326">Glycosidase</keyword>
<evidence type="ECO:0000256" key="5">
    <source>
        <dbReference type="ARBA" id="ARBA00023180"/>
    </source>
</evidence>
<evidence type="ECO:0000256" key="1">
    <source>
        <dbReference type="ARBA" id="ARBA00000966"/>
    </source>
</evidence>
<dbReference type="PANTHER" id="PTHR33753">
    <property type="entry name" value="1,4-BETA-D-GLUCAN CELLOBIOHYDROLASE B"/>
    <property type="match status" value="1"/>
</dbReference>
<dbReference type="Gene3D" id="2.70.100.10">
    <property type="entry name" value="Glycoside hydrolase, family 7, domain"/>
    <property type="match status" value="1"/>
</dbReference>
<dbReference type="PANTHER" id="PTHR33753:SF1">
    <property type="entry name" value="ENDO-BETA-1,4-GLUCANASE CELB"/>
    <property type="match status" value="1"/>
</dbReference>
<feature type="chain" id="PRO_5040480973" description="Glucanase" evidence="10">
    <location>
        <begin position="20"/>
        <end position="567"/>
    </location>
</feature>
<keyword evidence="3 9" id="KW-0378">Hydrolase</keyword>
<name>A0A9P5N7U8_GYMJU</name>
<organism evidence="11 12">
    <name type="scientific">Gymnopilus junonius</name>
    <name type="common">Spectacular rustgill mushroom</name>
    <name type="synonym">Gymnopilus spectabilis subsp. junonius</name>
    <dbReference type="NCBI Taxonomy" id="109634"/>
    <lineage>
        <taxon>Eukaryota</taxon>
        <taxon>Fungi</taxon>
        <taxon>Dikarya</taxon>
        <taxon>Basidiomycota</taxon>
        <taxon>Agaricomycotina</taxon>
        <taxon>Agaricomycetes</taxon>
        <taxon>Agaricomycetidae</taxon>
        <taxon>Agaricales</taxon>
        <taxon>Agaricineae</taxon>
        <taxon>Hymenogastraceae</taxon>
        <taxon>Gymnopilus</taxon>
    </lineage>
</organism>
<evidence type="ECO:0000256" key="8">
    <source>
        <dbReference type="ARBA" id="ARBA00023326"/>
    </source>
</evidence>
<dbReference type="Proteomes" id="UP000724874">
    <property type="component" value="Unassembled WGS sequence"/>
</dbReference>
<dbReference type="SUPFAM" id="SSF49899">
    <property type="entry name" value="Concanavalin A-like lectins/glucanases"/>
    <property type="match status" value="1"/>
</dbReference>
<evidence type="ECO:0000256" key="7">
    <source>
        <dbReference type="ARBA" id="ARBA00023295"/>
    </source>
</evidence>
<evidence type="ECO:0000256" key="6">
    <source>
        <dbReference type="ARBA" id="ARBA00023277"/>
    </source>
</evidence>
<evidence type="ECO:0000256" key="2">
    <source>
        <dbReference type="ARBA" id="ARBA00006044"/>
    </source>
</evidence>
<dbReference type="InterPro" id="IPR037019">
    <property type="entry name" value="Glyco_hydro_7_sf"/>
</dbReference>
<dbReference type="CDD" id="cd07999">
    <property type="entry name" value="GH7_CBH_EG"/>
    <property type="match status" value="1"/>
</dbReference>
<dbReference type="PRINTS" id="PR00734">
    <property type="entry name" value="GLHYDRLASE7"/>
</dbReference>
<dbReference type="InterPro" id="IPR001722">
    <property type="entry name" value="Glyco_hydro_7"/>
</dbReference>
<gene>
    <name evidence="11" type="ORF">CPB84DRAFT_1753635</name>
</gene>
<keyword evidence="6" id="KW-0119">Carbohydrate metabolism</keyword>
<sequence length="567" mass="60923">MSSRSIVTLSTLLVAAVYGQQIGTNTPEVNPPLLWEECTLPGLCRKVNGSVTLDANWRWTHNIGGYSNCKNGNTWNTTFCPDPTTCAENCAVEGVDYASSGVYTSGNALTLTLNTVTNSGPRLYLLAADQKTYQAFMLNQQEFAFDVDLSQVACGMNAALYFSEMDAHGGNAATNKAGAKYGTGYCDAQCPSGDNFFNGQANIANNGICCNEMDIWEANRISNAFTTHGCLENGPYTCSGAGCQGQCDGNGCAFNAFHQGAPQFYGPGLTIDTTKKFTVVTQFLTNNGGTSGQLNEIRRLYVQNGRVHQTPATKVTGMPPFNSISQPFCDAQRKIMNATNLFDETGGMQPLNNAFKTGMVLVFSLWDDPYGGMTWLDGPGAGTCTGGLDTSGGPSVNVTFSNIKFGNIALVKDIDNERASDSSKFSISLVAQVMISSSMPAWYITVARWIETQERGSEYTPHLLSVSTYIIGHKMINSVFCAPRSSKNFVVLADQSYCRKEPTRTQLLLAVSFVTTNPIFIQVVSEEACTTSNAHSSCPIFGGTSGKKDMPSSALFSFGVLLPHLSL</sequence>
<reference evidence="11" key="1">
    <citation type="submission" date="2020-11" db="EMBL/GenBank/DDBJ databases">
        <authorList>
            <consortium name="DOE Joint Genome Institute"/>
            <person name="Ahrendt S."/>
            <person name="Riley R."/>
            <person name="Andreopoulos W."/>
            <person name="LaButti K."/>
            <person name="Pangilinan J."/>
            <person name="Ruiz-duenas F.J."/>
            <person name="Barrasa J.M."/>
            <person name="Sanchez-Garcia M."/>
            <person name="Camarero S."/>
            <person name="Miyauchi S."/>
            <person name="Serrano A."/>
            <person name="Linde D."/>
            <person name="Babiker R."/>
            <person name="Drula E."/>
            <person name="Ayuso-Fernandez I."/>
            <person name="Pacheco R."/>
            <person name="Padilla G."/>
            <person name="Ferreira P."/>
            <person name="Barriuso J."/>
            <person name="Kellner H."/>
            <person name="Castanera R."/>
            <person name="Alfaro M."/>
            <person name="Ramirez L."/>
            <person name="Pisabarro A.G."/>
            <person name="Kuo A."/>
            <person name="Tritt A."/>
            <person name="Lipzen A."/>
            <person name="He G."/>
            <person name="Yan M."/>
            <person name="Ng V."/>
            <person name="Cullen D."/>
            <person name="Martin F."/>
            <person name="Rosso M.-N."/>
            <person name="Henrissat B."/>
            <person name="Hibbett D."/>
            <person name="Martinez A.T."/>
            <person name="Grigoriev I.V."/>
        </authorList>
    </citation>
    <scope>NUCLEOTIDE SEQUENCE</scope>
    <source>
        <strain evidence="11">AH 44721</strain>
    </source>
</reference>
<keyword evidence="4 9" id="KW-0136">Cellulose degradation</keyword>
<evidence type="ECO:0000256" key="3">
    <source>
        <dbReference type="ARBA" id="ARBA00022801"/>
    </source>
</evidence>
<keyword evidence="5" id="KW-0325">Glycoprotein</keyword>
<dbReference type="EMBL" id="JADNYJ010000269">
    <property type="protein sequence ID" value="KAF8872387.1"/>
    <property type="molecule type" value="Genomic_DNA"/>
</dbReference>
<keyword evidence="12" id="KW-1185">Reference proteome</keyword>
<accession>A0A9P5N7U8</accession>
<comment type="caution">
    <text evidence="11">The sequence shown here is derived from an EMBL/GenBank/DDBJ whole genome shotgun (WGS) entry which is preliminary data.</text>
</comment>
<proteinExistence type="inferred from homology"/>
<feature type="signal peptide" evidence="10">
    <location>
        <begin position="1"/>
        <end position="19"/>
    </location>
</feature>
<dbReference type="OrthoDB" id="412382at2759"/>
<dbReference type="EC" id="3.2.1.-" evidence="9"/>
<dbReference type="AlphaFoldDB" id="A0A9P5N7U8"/>
<dbReference type="GO" id="GO:0008810">
    <property type="term" value="F:cellulase activity"/>
    <property type="evidence" value="ECO:0007669"/>
    <property type="project" value="UniProtKB-EC"/>
</dbReference>
<keyword evidence="10" id="KW-0732">Signal</keyword>
<evidence type="ECO:0000313" key="11">
    <source>
        <dbReference type="EMBL" id="KAF8872387.1"/>
    </source>
</evidence>
<evidence type="ECO:0000256" key="9">
    <source>
        <dbReference type="RuleBase" id="RU361164"/>
    </source>
</evidence>
<dbReference type="Pfam" id="PF00840">
    <property type="entry name" value="Glyco_hydro_7"/>
    <property type="match status" value="1"/>
</dbReference>
<evidence type="ECO:0000256" key="10">
    <source>
        <dbReference type="SAM" id="SignalP"/>
    </source>
</evidence>
<dbReference type="GO" id="GO:0030245">
    <property type="term" value="P:cellulose catabolic process"/>
    <property type="evidence" value="ECO:0007669"/>
    <property type="project" value="UniProtKB-KW"/>
</dbReference>